<evidence type="ECO:0000313" key="10">
    <source>
        <dbReference type="EMBL" id="GGH91016.1"/>
    </source>
</evidence>
<dbReference type="PANTHER" id="PTHR30353:SF0">
    <property type="entry name" value="TRANSMEMBRANE PROTEIN"/>
    <property type="match status" value="1"/>
</dbReference>
<feature type="transmembrane region" description="Helical" evidence="7">
    <location>
        <begin position="193"/>
        <end position="211"/>
    </location>
</feature>
<evidence type="ECO:0000256" key="1">
    <source>
        <dbReference type="ARBA" id="ARBA00004651"/>
    </source>
</evidence>
<dbReference type="PANTHER" id="PTHR30353">
    <property type="entry name" value="INNER MEMBRANE PROTEIN DEDA-RELATED"/>
    <property type="match status" value="1"/>
</dbReference>
<evidence type="ECO:0000256" key="4">
    <source>
        <dbReference type="ARBA" id="ARBA00022692"/>
    </source>
</evidence>
<feature type="transmembrane region" description="Helical" evidence="7">
    <location>
        <begin position="161"/>
        <end position="181"/>
    </location>
</feature>
<accession>A0ABQ2AJX8</accession>
<dbReference type="Proteomes" id="UP000643279">
    <property type="component" value="Unassembled WGS sequence"/>
</dbReference>
<dbReference type="InterPro" id="IPR032816">
    <property type="entry name" value="VTT_dom"/>
</dbReference>
<keyword evidence="4 7" id="KW-0812">Transmembrane</keyword>
<dbReference type="RefSeq" id="WP_188570212.1">
    <property type="nucleotide sequence ID" value="NZ_BMFW01000002.1"/>
</dbReference>
<comment type="caution">
    <text evidence="10">The sequence shown here is derived from an EMBL/GenBank/DDBJ whole genome shotgun (WGS) entry which is preliminary data.</text>
</comment>
<evidence type="ECO:0000256" key="8">
    <source>
        <dbReference type="SAM" id="MobiDB-lite"/>
    </source>
</evidence>
<evidence type="ECO:0000313" key="11">
    <source>
        <dbReference type="Proteomes" id="UP000643279"/>
    </source>
</evidence>
<comment type="subcellular location">
    <subcellularLocation>
        <location evidence="1 7">Cell membrane</location>
        <topology evidence="1 7">Multi-pass membrane protein</topology>
    </subcellularLocation>
</comment>
<evidence type="ECO:0000256" key="7">
    <source>
        <dbReference type="RuleBase" id="RU367016"/>
    </source>
</evidence>
<organism evidence="10 11">
    <name type="scientific">Arthrobacter liuii</name>
    <dbReference type="NCBI Taxonomy" id="1476996"/>
    <lineage>
        <taxon>Bacteria</taxon>
        <taxon>Bacillati</taxon>
        <taxon>Actinomycetota</taxon>
        <taxon>Actinomycetes</taxon>
        <taxon>Micrococcales</taxon>
        <taxon>Micrococcaceae</taxon>
        <taxon>Arthrobacter</taxon>
    </lineage>
</organism>
<keyword evidence="11" id="KW-1185">Reference proteome</keyword>
<dbReference type="Pfam" id="PF09335">
    <property type="entry name" value="VTT_dom"/>
    <property type="match status" value="1"/>
</dbReference>
<feature type="transmembrane region" description="Helical" evidence="7">
    <location>
        <begin position="73"/>
        <end position="96"/>
    </location>
</feature>
<evidence type="ECO:0000259" key="9">
    <source>
        <dbReference type="Pfam" id="PF09335"/>
    </source>
</evidence>
<protein>
    <submittedName>
        <fullName evidence="10">Membrane protein</fullName>
    </submittedName>
</protein>
<keyword evidence="3 7" id="KW-1003">Cell membrane</keyword>
<evidence type="ECO:0000256" key="3">
    <source>
        <dbReference type="ARBA" id="ARBA00022475"/>
    </source>
</evidence>
<proteinExistence type="inferred from homology"/>
<reference evidence="11" key="1">
    <citation type="journal article" date="2019" name="Int. J. Syst. Evol. Microbiol.">
        <title>The Global Catalogue of Microorganisms (GCM) 10K type strain sequencing project: providing services to taxonomists for standard genome sequencing and annotation.</title>
        <authorList>
            <consortium name="The Broad Institute Genomics Platform"/>
            <consortium name="The Broad Institute Genome Sequencing Center for Infectious Disease"/>
            <person name="Wu L."/>
            <person name="Ma J."/>
        </authorList>
    </citation>
    <scope>NUCLEOTIDE SEQUENCE [LARGE SCALE GENOMIC DNA]</scope>
    <source>
        <strain evidence="11">CGMCC 1.12778</strain>
    </source>
</reference>
<keyword evidence="5 7" id="KW-1133">Transmembrane helix</keyword>
<feature type="compositionally biased region" description="Basic and acidic residues" evidence="8">
    <location>
        <begin position="247"/>
        <end position="264"/>
    </location>
</feature>
<evidence type="ECO:0000256" key="5">
    <source>
        <dbReference type="ARBA" id="ARBA00022989"/>
    </source>
</evidence>
<sequence>MHSIIAPAAISGLAGASGTPSLLDPASLLGGLGPAALGVIAAMVFIESGVLFPFLPGDSLLFTAGLLHQQLNLSLPVLIGVVTAAAVAGDQVGFLLGRKYGRRWFKDDAKVLKTAHLTATENFFHRHGGAAVVLARFVPIIRTFAPLTAGTARYGHKAFTLWNIVGALAWATSVILLGTWLGHYEIIAKNIDVIAILMVLVSVVPWGIEYLKHRRRNRRAAGAAAKDAAGEQTVDDDGTDFAANARPELDTAARTSGRDGSTKE</sequence>
<feature type="region of interest" description="Disordered" evidence="8">
    <location>
        <begin position="222"/>
        <end position="264"/>
    </location>
</feature>
<feature type="transmembrane region" description="Helical" evidence="7">
    <location>
        <begin position="26"/>
        <end position="45"/>
    </location>
</feature>
<gene>
    <name evidence="10" type="ORF">GCM10007170_06170</name>
</gene>
<keyword evidence="6 7" id="KW-0472">Membrane</keyword>
<comment type="similarity">
    <text evidence="2 7">Belongs to the DedA family.</text>
</comment>
<evidence type="ECO:0000256" key="6">
    <source>
        <dbReference type="ARBA" id="ARBA00023136"/>
    </source>
</evidence>
<feature type="domain" description="VTT" evidence="9">
    <location>
        <begin position="55"/>
        <end position="178"/>
    </location>
</feature>
<dbReference type="EMBL" id="BMFW01000002">
    <property type="protein sequence ID" value="GGH91016.1"/>
    <property type="molecule type" value="Genomic_DNA"/>
</dbReference>
<dbReference type="InterPro" id="IPR032818">
    <property type="entry name" value="DedA-like"/>
</dbReference>
<evidence type="ECO:0000256" key="2">
    <source>
        <dbReference type="ARBA" id="ARBA00010792"/>
    </source>
</evidence>
<name>A0ABQ2AJX8_9MICC</name>